<protein>
    <recommendedName>
        <fullName evidence="1">Defective in cullin neddylation protein</fullName>
    </recommendedName>
</protein>
<dbReference type="PANTHER" id="PTHR12281">
    <property type="entry name" value="RP42 RELATED"/>
    <property type="match status" value="1"/>
</dbReference>
<dbReference type="PANTHER" id="PTHR12281:SF31">
    <property type="entry name" value="DCN1-LIKE PROTEIN 3"/>
    <property type="match status" value="1"/>
</dbReference>
<dbReference type="eggNOG" id="KOG3077">
    <property type="taxonomic scope" value="Eukaryota"/>
</dbReference>
<dbReference type="AlphaFoldDB" id="D8QYY4"/>
<dbReference type="Gramene" id="EFJ34321">
    <property type="protein sequence ID" value="EFJ34321"/>
    <property type="gene ID" value="SELMODRAFT_405551"/>
</dbReference>
<dbReference type="GO" id="GO:0032182">
    <property type="term" value="F:ubiquitin-like protein binding"/>
    <property type="evidence" value="ECO:0000318"/>
    <property type="project" value="GO_Central"/>
</dbReference>
<evidence type="ECO:0000313" key="4">
    <source>
        <dbReference type="Proteomes" id="UP000001514"/>
    </source>
</evidence>
<feature type="domain" description="DCUN1" evidence="2">
    <location>
        <begin position="118"/>
        <end position="159"/>
    </location>
</feature>
<dbReference type="STRING" id="88036.D8QYY4"/>
<accession>D8QYY4</accession>
<dbReference type="GO" id="GO:0000151">
    <property type="term" value="C:ubiquitin ligase complex"/>
    <property type="evidence" value="ECO:0000318"/>
    <property type="project" value="GO_Central"/>
</dbReference>
<dbReference type="InterPro" id="IPR005176">
    <property type="entry name" value="PONY_dom"/>
</dbReference>
<keyword evidence="4" id="KW-1185">Reference proteome</keyword>
<gene>
    <name evidence="3" type="ORF">SELMODRAFT_405551</name>
</gene>
<comment type="function">
    <text evidence="1">Neddylation of cullins play an essential role in the regulation of SCF-type complexes activity.</text>
</comment>
<evidence type="ECO:0000259" key="2">
    <source>
        <dbReference type="PROSITE" id="PS51229"/>
    </source>
</evidence>
<dbReference type="HOGENOM" id="CLU_1301544_0_0_1"/>
<dbReference type="Pfam" id="PF03556">
    <property type="entry name" value="Cullin_binding"/>
    <property type="match status" value="1"/>
</dbReference>
<dbReference type="InParanoid" id="D8QYY4"/>
<dbReference type="GO" id="GO:0097602">
    <property type="term" value="F:cullin family protein binding"/>
    <property type="evidence" value="ECO:0000318"/>
    <property type="project" value="GO_Central"/>
</dbReference>
<dbReference type="EMBL" id="GL377569">
    <property type="protein sequence ID" value="EFJ34321.1"/>
    <property type="molecule type" value="Genomic_DNA"/>
</dbReference>
<evidence type="ECO:0000313" key="3">
    <source>
        <dbReference type="EMBL" id="EFJ34321.1"/>
    </source>
</evidence>
<dbReference type="InterPro" id="IPR014764">
    <property type="entry name" value="DCN-prot"/>
</dbReference>
<proteinExistence type="predicted"/>
<dbReference type="GO" id="GO:0031624">
    <property type="term" value="F:ubiquitin conjugating enzyme binding"/>
    <property type="evidence" value="ECO:0000318"/>
    <property type="project" value="GO_Central"/>
</dbReference>
<reference evidence="3 4" key="1">
    <citation type="journal article" date="2011" name="Science">
        <title>The Selaginella genome identifies genetic changes associated with the evolution of vascular plants.</title>
        <authorList>
            <person name="Banks J.A."/>
            <person name="Nishiyama T."/>
            <person name="Hasebe M."/>
            <person name="Bowman J.L."/>
            <person name="Gribskov M."/>
            <person name="dePamphilis C."/>
            <person name="Albert V.A."/>
            <person name="Aono N."/>
            <person name="Aoyama T."/>
            <person name="Ambrose B.A."/>
            <person name="Ashton N.W."/>
            <person name="Axtell M.J."/>
            <person name="Barker E."/>
            <person name="Barker M.S."/>
            <person name="Bennetzen J.L."/>
            <person name="Bonawitz N.D."/>
            <person name="Chapple C."/>
            <person name="Cheng C."/>
            <person name="Correa L.G."/>
            <person name="Dacre M."/>
            <person name="DeBarry J."/>
            <person name="Dreyer I."/>
            <person name="Elias M."/>
            <person name="Engstrom E.M."/>
            <person name="Estelle M."/>
            <person name="Feng L."/>
            <person name="Finet C."/>
            <person name="Floyd S.K."/>
            <person name="Frommer W.B."/>
            <person name="Fujita T."/>
            <person name="Gramzow L."/>
            <person name="Gutensohn M."/>
            <person name="Harholt J."/>
            <person name="Hattori M."/>
            <person name="Heyl A."/>
            <person name="Hirai T."/>
            <person name="Hiwatashi Y."/>
            <person name="Ishikawa M."/>
            <person name="Iwata M."/>
            <person name="Karol K.G."/>
            <person name="Koehler B."/>
            <person name="Kolukisaoglu U."/>
            <person name="Kubo M."/>
            <person name="Kurata T."/>
            <person name="Lalonde S."/>
            <person name="Li K."/>
            <person name="Li Y."/>
            <person name="Litt A."/>
            <person name="Lyons E."/>
            <person name="Manning G."/>
            <person name="Maruyama T."/>
            <person name="Michael T.P."/>
            <person name="Mikami K."/>
            <person name="Miyazaki S."/>
            <person name="Morinaga S."/>
            <person name="Murata T."/>
            <person name="Mueller-Roeber B."/>
            <person name="Nelson D.R."/>
            <person name="Obara M."/>
            <person name="Oguri Y."/>
            <person name="Olmstead R.G."/>
            <person name="Onodera N."/>
            <person name="Petersen B.L."/>
            <person name="Pils B."/>
            <person name="Prigge M."/>
            <person name="Rensing S.A."/>
            <person name="Riano-Pachon D.M."/>
            <person name="Roberts A.W."/>
            <person name="Sato Y."/>
            <person name="Scheller H.V."/>
            <person name="Schulz B."/>
            <person name="Schulz C."/>
            <person name="Shakirov E.V."/>
            <person name="Shibagaki N."/>
            <person name="Shinohara N."/>
            <person name="Shippen D.E."/>
            <person name="Soerensen I."/>
            <person name="Sotooka R."/>
            <person name="Sugimoto N."/>
            <person name="Sugita M."/>
            <person name="Sumikawa N."/>
            <person name="Tanurdzic M."/>
            <person name="Theissen G."/>
            <person name="Ulvskov P."/>
            <person name="Wakazuki S."/>
            <person name="Weng J.K."/>
            <person name="Willats W.W."/>
            <person name="Wipf D."/>
            <person name="Wolf P.G."/>
            <person name="Yang L."/>
            <person name="Zimmer A.D."/>
            <person name="Zhu Q."/>
            <person name="Mitros T."/>
            <person name="Hellsten U."/>
            <person name="Loque D."/>
            <person name="Otillar R."/>
            <person name="Salamov A."/>
            <person name="Schmutz J."/>
            <person name="Shapiro H."/>
            <person name="Lindquist E."/>
            <person name="Lucas S."/>
            <person name="Rokhsar D."/>
            <person name="Grigoriev I.V."/>
        </authorList>
    </citation>
    <scope>NUCLEOTIDE SEQUENCE [LARGE SCALE GENOMIC DNA]</scope>
</reference>
<sequence>MAGDEKGEELILRVFSANSISVKCEEPPTVRWRTLEPRKEDGLSKVKFRAGSSNVIRPTRVRIVALNPSQFAAALRCSLVWMSGKGSEKPHCEHRGRCLEAGLNRAFQAARPVVRVYAITEDTWRQVLEFSRVVHEDLSNYDPEGAWPVLVDEFVDHMYRKSSCFQKLVMLLHCGSLRLRSECSAELFGSFGCYLSIEPSEYTTRQENSLPL</sequence>
<dbReference type="KEGG" id="smo:SELMODRAFT_405551"/>
<dbReference type="PROSITE" id="PS51229">
    <property type="entry name" value="DCUN1"/>
    <property type="match status" value="1"/>
</dbReference>
<evidence type="ECO:0000256" key="1">
    <source>
        <dbReference type="RuleBase" id="RU410713"/>
    </source>
</evidence>
<dbReference type="GO" id="GO:0045116">
    <property type="term" value="P:protein neddylation"/>
    <property type="evidence" value="ECO:0000318"/>
    <property type="project" value="GO_Central"/>
</dbReference>
<name>D8QYY4_SELML</name>
<organism evidence="4">
    <name type="scientific">Selaginella moellendorffii</name>
    <name type="common">Spikemoss</name>
    <dbReference type="NCBI Taxonomy" id="88036"/>
    <lineage>
        <taxon>Eukaryota</taxon>
        <taxon>Viridiplantae</taxon>
        <taxon>Streptophyta</taxon>
        <taxon>Embryophyta</taxon>
        <taxon>Tracheophyta</taxon>
        <taxon>Lycopodiopsida</taxon>
        <taxon>Selaginellales</taxon>
        <taxon>Selaginellaceae</taxon>
        <taxon>Selaginella</taxon>
    </lineage>
</organism>
<dbReference type="InterPro" id="IPR042460">
    <property type="entry name" value="DCN1-like_PONY"/>
</dbReference>
<dbReference type="Proteomes" id="UP000001514">
    <property type="component" value="Unassembled WGS sequence"/>
</dbReference>
<dbReference type="Gene3D" id="1.10.238.200">
    <property type="entry name" value="Cullin, PONY binding domain"/>
    <property type="match status" value="1"/>
</dbReference>